<dbReference type="RefSeq" id="WP_136891686.1">
    <property type="nucleotide sequence ID" value="NZ_CP034413.3"/>
</dbReference>
<protein>
    <recommendedName>
        <fullName evidence="1">DUF6273 domain-containing protein</fullName>
    </recommendedName>
</protein>
<gene>
    <name evidence="2" type="ORF">EIO64_16830</name>
</gene>
<dbReference type="KEGG" id="obj:EIO64_16830"/>
<dbReference type="InterPro" id="IPR013783">
    <property type="entry name" value="Ig-like_fold"/>
</dbReference>
<reference evidence="3" key="1">
    <citation type="submission" date="2018-12" db="EMBL/GenBank/DDBJ databases">
        <title>Dusodibacter welbiota gen. nov., sp. nov., isolated from human faeces and emended description of the Oscillibacter genus.</title>
        <authorList>
            <person name="Le Roy T."/>
            <person name="Van der Smissen P."/>
            <person name="Delzenne N."/>
            <person name="Muccioli G."/>
            <person name="Collet J.F."/>
            <person name="Cani P.D."/>
        </authorList>
    </citation>
    <scope>NUCLEOTIDE SEQUENCE [LARGE SCALE GENOMIC DNA]</scope>
    <source>
        <strain evidence="3">J115</strain>
    </source>
</reference>
<dbReference type="EMBL" id="CP034413">
    <property type="protein sequence ID" value="QCI60664.1"/>
    <property type="molecule type" value="Genomic_DNA"/>
</dbReference>
<evidence type="ECO:0000313" key="2">
    <source>
        <dbReference type="EMBL" id="QCI60664.1"/>
    </source>
</evidence>
<dbReference type="InterPro" id="IPR046240">
    <property type="entry name" value="DUF6273"/>
</dbReference>
<dbReference type="Gene3D" id="2.60.40.10">
    <property type="entry name" value="Immunoglobulins"/>
    <property type="match status" value="1"/>
</dbReference>
<evidence type="ECO:0000259" key="1">
    <source>
        <dbReference type="Pfam" id="PF19789"/>
    </source>
</evidence>
<accession>A0A4D7AM78</accession>
<proteinExistence type="predicted"/>
<dbReference type="Pfam" id="PF19789">
    <property type="entry name" value="DUF6273"/>
    <property type="match status" value="1"/>
</dbReference>
<dbReference type="Proteomes" id="UP000298642">
    <property type="component" value="Chromosome"/>
</dbReference>
<sequence length="636" mass="67395">MAQQLGQVAVGTLVKLNENGSPVEFYVAKHDYESGLNGAGRTLLVRKECYDNRVWNNIQVNTYASSALDSWLNSDYKNLLDSDFLTVIGTTKFQYTIGYGDKTLSTLERAIFQLSRTELGFTLPADANFEGNILPIASILQKAFLNGETNSQWTRTPNTSYLTSAFFVYAGGSSDSTGVTAEAGSRPAFTVPSTLSVTDDGTLSLASAPPHAITVPVQAMQGKQLAVSWPAVDGADGYILERKANTDADWVQVYSGADLTFSETAGTWESVQYRVKSGANGKYGEYTISSLVDVVPVSVLVISGSDGSLGTLTNDVQYSVSSSGTSALTVTESAGRTTRTFTATNGATIKIPVMDLPTGSGTIKITASTNPGSGVVTVTRSWTYTKTAPTFANTGSTAQLQQNGKNIFPLTLLECVRGTESLAPGGFGFGDAVQSIETTSAGESYETYCAKVDAVLDGMPDKTAKLVLAYPPAVYGKAGTTISLLYKGDANYAVLSNIGSADTGLCGWRMIKLKKSSSDPSAWQPFEWEHPPMQLGVEYRTVERYNGKPIHIKAVSLGLLENNTSKSVEHGISDFESCVECSGFSGPINLVGSGGVDSIYATTSRVGIDTNGSFSSAATSSKLNTVAIIKYTKTTD</sequence>
<name>A0A4D7AM78_9FIRM</name>
<dbReference type="AlphaFoldDB" id="A0A4D7AM78"/>
<feature type="domain" description="DUF6273" evidence="1">
    <location>
        <begin position="40"/>
        <end position="193"/>
    </location>
</feature>
<keyword evidence="3" id="KW-1185">Reference proteome</keyword>
<evidence type="ECO:0000313" key="3">
    <source>
        <dbReference type="Proteomes" id="UP000298642"/>
    </source>
</evidence>
<organism evidence="2 3">
    <name type="scientific">Dysosmobacter welbionis</name>
    <dbReference type="NCBI Taxonomy" id="2093857"/>
    <lineage>
        <taxon>Bacteria</taxon>
        <taxon>Bacillati</taxon>
        <taxon>Bacillota</taxon>
        <taxon>Clostridia</taxon>
        <taxon>Eubacteriales</taxon>
        <taxon>Oscillospiraceae</taxon>
        <taxon>Dysosmobacter</taxon>
    </lineage>
</organism>